<evidence type="ECO:0000256" key="1">
    <source>
        <dbReference type="SAM" id="MobiDB-lite"/>
    </source>
</evidence>
<organism evidence="2 3">
    <name type="scientific">Streptomyces oryzae</name>
    <dbReference type="NCBI Taxonomy" id="1434886"/>
    <lineage>
        <taxon>Bacteria</taxon>
        <taxon>Bacillati</taxon>
        <taxon>Actinomycetota</taxon>
        <taxon>Actinomycetes</taxon>
        <taxon>Kitasatosporales</taxon>
        <taxon>Streptomycetaceae</taxon>
        <taxon>Streptomyces</taxon>
    </lineage>
</organism>
<evidence type="ECO:0000313" key="2">
    <source>
        <dbReference type="EMBL" id="MBO8192837.1"/>
    </source>
</evidence>
<protein>
    <submittedName>
        <fullName evidence="2">Uncharacterized protein</fullName>
    </submittedName>
</protein>
<gene>
    <name evidence="2" type="ORF">ITI46_14340</name>
</gene>
<evidence type="ECO:0000313" key="3">
    <source>
        <dbReference type="Proteomes" id="UP001519064"/>
    </source>
</evidence>
<dbReference type="Proteomes" id="UP001519064">
    <property type="component" value="Unassembled WGS sequence"/>
</dbReference>
<name>A0ABS3XBS9_9ACTN</name>
<proteinExistence type="predicted"/>
<comment type="caution">
    <text evidence="2">The sequence shown here is derived from an EMBL/GenBank/DDBJ whole genome shotgun (WGS) entry which is preliminary data.</text>
</comment>
<dbReference type="RefSeq" id="WP_209239908.1">
    <property type="nucleotide sequence ID" value="NZ_JADKMA010000061.1"/>
</dbReference>
<sequence>MKPEYSASFLRQTKWGDFRELDSGEWETVWRITFRPGDSPQEDVDILNDPSIGFRSRLRGGTEEETELVVTSREHSMSAVNYPPTYSSFRIVNDQVAEIQQIQGLPRDWYPRSDDASVPPPWRGGGTVGSASAIGCRTR</sequence>
<dbReference type="EMBL" id="JADKMA010000061">
    <property type="protein sequence ID" value="MBO8192837.1"/>
    <property type="molecule type" value="Genomic_DNA"/>
</dbReference>
<feature type="region of interest" description="Disordered" evidence="1">
    <location>
        <begin position="107"/>
        <end position="139"/>
    </location>
</feature>
<reference evidence="2 3" key="1">
    <citation type="submission" date="2020-11" db="EMBL/GenBank/DDBJ databases">
        <title>Streptomyces spirodelae sp. nov., isolated from duckweed.</title>
        <authorList>
            <person name="Saimee Y."/>
            <person name="Duangmal K."/>
        </authorList>
    </citation>
    <scope>NUCLEOTIDE SEQUENCE [LARGE SCALE GENOMIC DNA]</scope>
    <source>
        <strain evidence="2 3">S16-07</strain>
    </source>
</reference>
<keyword evidence="3" id="KW-1185">Reference proteome</keyword>
<accession>A0ABS3XBS9</accession>